<evidence type="ECO:0000256" key="1">
    <source>
        <dbReference type="ARBA" id="ARBA00022612"/>
    </source>
</evidence>
<dbReference type="PANTHER" id="PTHR37813">
    <property type="entry name" value="FELS-2 PROPHAGE PROTEIN"/>
    <property type="match status" value="1"/>
</dbReference>
<accession>A0ABQ1L7I7</accession>
<reference evidence="5" key="1">
    <citation type="journal article" date="2019" name="Int. J. Syst. Evol. Microbiol.">
        <title>The Global Catalogue of Microorganisms (GCM) 10K type strain sequencing project: providing services to taxonomists for standard genome sequencing and annotation.</title>
        <authorList>
            <consortium name="The Broad Institute Genomics Platform"/>
            <consortium name="The Broad Institute Genome Sequencing Center for Infectious Disease"/>
            <person name="Wu L."/>
            <person name="Ma J."/>
        </authorList>
    </citation>
    <scope>NUCLEOTIDE SEQUENCE [LARGE SCALE GENOMIC DNA]</scope>
    <source>
        <strain evidence="5">CGMCC 1.12478</strain>
    </source>
</reference>
<keyword evidence="5" id="KW-1185">Reference proteome</keyword>
<comment type="caution">
    <text evidence="4">The sequence shown here is derived from an EMBL/GenBank/DDBJ whole genome shotgun (WGS) entry which is preliminary data.</text>
</comment>
<evidence type="ECO:0000313" key="5">
    <source>
        <dbReference type="Proteomes" id="UP000645462"/>
    </source>
</evidence>
<feature type="compositionally biased region" description="Low complexity" evidence="2">
    <location>
        <begin position="1093"/>
        <end position="1105"/>
    </location>
</feature>
<proteinExistence type="predicted"/>
<dbReference type="InterPro" id="IPR010090">
    <property type="entry name" value="Phage_tape_meas"/>
</dbReference>
<sequence>MSVLTSQLIISLIDRVTEPARRAAGSLAGITHRIREANGQRLGLSDRLDLALSRNADALDRARLGVIDVAGSYATLHAAIAGPIQTAAEFEAAMASVAKVVDFPTPEAFDAFQNELFRLSREIPFAVNGLAEIAAAAGQAGIAGADLTRFTAAAAKIGVAFDISSEQSGTAMANMMTALGLSVDEAILLADAMNHLSNSQASSAADILSVVQSVGAQATMFGFTAEQTAAFASAMLAAGAQSDVAATSFRNMGAALTRGASATGSQRDALQALGLDAEQVARSMQENAVETTTDVLRRIAQLPAEQQAAISTDLFGSEARALGPLLTNLDLIEGTLAMVGEQSQYAGSAFAEFAAQNDTFNSHLQRFLSLLDEFKIRIGNALIPALVRLGQAIAPIIVAASEFAASYPEVTTAIVGSIAGFIALKGALAGLTFVGLLGRGGALSLLAAGFRSLFLVARAGPLLAVGAALSFLSNNWQGVKAGIDAFKTSFSSAMGAASPAIERFNDLVGEALSWFNRLTGPIDPDLWLRWGSAAGTATAGAVAGLARAASGLRDLLSNLVVDPQAALAQARSAGKQIVDSLMGGLSEAWSRVTSWSSGLDLDLRGLAADAGTSVGALSADVAHAAIAALRSGWASITSYVGDLDWGRVGATVASGMLAVWSGLGELAISSIGGAWAAVSTFASGLDIDWSQVAAKIVLGVPQVAYGLGAALVRAMAGAYGAVHDWASTVTVDWGAVGETIGAGVGRLIGVLGGFLYETFTEIWTGVAAWLASDGPGVDWGGVAGSIVDAVFDGIGAAWHAYSDFVMGLLRGLFGEIPPEVFEAGANLIQRLKDGAVQAFDDFLAWVTGIPGRILSAVGRIDLSSLIDFGEPPGWLKWLIGEDEAPSPSADIQGPPTNLPTDQRNAADTLLAAQQAGELPTPEYLAGLSGYAEQLRDDIAGVQAQIAQIDQNGPMGQTLAAPLQRDLSLLQDELVAIEAELAEGLSRADEVTNALRMLGDTSATPEVSTASIDAALARARALAMELDGLNRPGTTPGAALPTAPAAAAPDLDGQRAKGGPISRGGTYLVGEDGPELITASRNGYVHSTGEGPMASPASSASAASSPPTITVTVGDIVISPTISTTERVDPAQLSREIGRQMRDEVREAFRGVFADTGMRFA</sequence>
<dbReference type="Pfam" id="PF10145">
    <property type="entry name" value="PhageMin_Tail"/>
    <property type="match status" value="1"/>
</dbReference>
<evidence type="ECO:0000259" key="3">
    <source>
        <dbReference type="Pfam" id="PF10145"/>
    </source>
</evidence>
<name>A0ABQ1L7I7_9RHOB</name>
<feature type="region of interest" description="Disordered" evidence="2">
    <location>
        <begin position="1028"/>
        <end position="1068"/>
    </location>
</feature>
<protein>
    <recommendedName>
        <fullName evidence="3">Phage tail tape measure protein domain-containing protein</fullName>
    </recommendedName>
</protein>
<dbReference type="RefSeq" id="WP_188483913.1">
    <property type="nucleotide sequence ID" value="NZ_BMFC01000016.1"/>
</dbReference>
<dbReference type="NCBIfam" id="TIGR01760">
    <property type="entry name" value="tape_meas_TP901"/>
    <property type="match status" value="1"/>
</dbReference>
<dbReference type="EMBL" id="BMFC01000016">
    <property type="protein sequence ID" value="GGC19703.1"/>
    <property type="molecule type" value="Genomic_DNA"/>
</dbReference>
<feature type="domain" description="Phage tail tape measure protein" evidence="3">
    <location>
        <begin position="117"/>
        <end position="316"/>
    </location>
</feature>
<feature type="compositionally biased region" description="Low complexity" evidence="2">
    <location>
        <begin position="1031"/>
        <end position="1050"/>
    </location>
</feature>
<feature type="region of interest" description="Disordered" evidence="2">
    <location>
        <begin position="1083"/>
        <end position="1105"/>
    </location>
</feature>
<evidence type="ECO:0000256" key="2">
    <source>
        <dbReference type="SAM" id="MobiDB-lite"/>
    </source>
</evidence>
<organism evidence="4 5">
    <name type="scientific">Marivita lacus</name>
    <dbReference type="NCBI Taxonomy" id="1323742"/>
    <lineage>
        <taxon>Bacteria</taxon>
        <taxon>Pseudomonadati</taxon>
        <taxon>Pseudomonadota</taxon>
        <taxon>Alphaproteobacteria</taxon>
        <taxon>Rhodobacterales</taxon>
        <taxon>Roseobacteraceae</taxon>
        <taxon>Marivita</taxon>
    </lineage>
</organism>
<gene>
    <name evidence="4" type="ORF">GCM10011363_40510</name>
</gene>
<keyword evidence="1" id="KW-1188">Viral release from host cell</keyword>
<evidence type="ECO:0000313" key="4">
    <source>
        <dbReference type="EMBL" id="GGC19703.1"/>
    </source>
</evidence>
<dbReference type="Proteomes" id="UP000645462">
    <property type="component" value="Unassembled WGS sequence"/>
</dbReference>
<dbReference type="PANTHER" id="PTHR37813:SF1">
    <property type="entry name" value="FELS-2 PROPHAGE PROTEIN"/>
    <property type="match status" value="1"/>
</dbReference>